<comment type="caution">
    <text evidence="5">The sequence shown here is derived from an EMBL/GenBank/DDBJ whole genome shotgun (WGS) entry which is preliminary data.</text>
</comment>
<proteinExistence type="predicted"/>
<evidence type="ECO:0000313" key="5">
    <source>
        <dbReference type="EMBL" id="GES11649.1"/>
    </source>
</evidence>
<dbReference type="InterPro" id="IPR009057">
    <property type="entry name" value="Homeodomain-like_sf"/>
</dbReference>
<dbReference type="Gene3D" id="1.10.357.10">
    <property type="entry name" value="Tetracycline Repressor, domain 2"/>
    <property type="match status" value="1"/>
</dbReference>
<dbReference type="PANTHER" id="PTHR30055">
    <property type="entry name" value="HTH-TYPE TRANSCRIPTIONAL REGULATOR RUTR"/>
    <property type="match status" value="1"/>
</dbReference>
<dbReference type="PROSITE" id="PS50977">
    <property type="entry name" value="HTH_TETR_2"/>
    <property type="match status" value="1"/>
</dbReference>
<organism evidence="5 6">
    <name type="scientific">Acrocarpospora macrocephala</name>
    <dbReference type="NCBI Taxonomy" id="150177"/>
    <lineage>
        <taxon>Bacteria</taxon>
        <taxon>Bacillati</taxon>
        <taxon>Actinomycetota</taxon>
        <taxon>Actinomycetes</taxon>
        <taxon>Streptosporangiales</taxon>
        <taxon>Streptosporangiaceae</taxon>
        <taxon>Acrocarpospora</taxon>
    </lineage>
</organism>
<protein>
    <submittedName>
        <fullName evidence="5">TetR family transcriptional regulator</fullName>
    </submittedName>
</protein>
<gene>
    <name evidence="5" type="ORF">Amac_052460</name>
</gene>
<evidence type="ECO:0000256" key="1">
    <source>
        <dbReference type="ARBA" id="ARBA00023125"/>
    </source>
</evidence>
<dbReference type="SUPFAM" id="SSF46689">
    <property type="entry name" value="Homeodomain-like"/>
    <property type="match status" value="1"/>
</dbReference>
<sequence length="221" mass="24300">MTQRKSKADRRIELIDAARRAMIQHGAEGVHLNQIAEEAGLTSGAVLYHYPDLRDLLIEAHHAGMERFYEQRIKKISGIADPAQKLMVTIRSGLPQGPDDAGVRLLCELGGAAGRNRVYGTLLTTLYDRQVSMYQTILEVGAAQHAFTLAQDSETIGRNLVALEDAYGYRIVARHHTIGADEAAELILDYARLATGHPLKASIPHRTTATRRPSVPRTQSA</sequence>
<feature type="compositionally biased region" description="Polar residues" evidence="3">
    <location>
        <begin position="205"/>
        <end position="221"/>
    </location>
</feature>
<evidence type="ECO:0000256" key="3">
    <source>
        <dbReference type="SAM" id="MobiDB-lite"/>
    </source>
</evidence>
<feature type="DNA-binding region" description="H-T-H motif" evidence="2">
    <location>
        <begin position="31"/>
        <end position="50"/>
    </location>
</feature>
<name>A0A5M3WUH1_9ACTN</name>
<dbReference type="AlphaFoldDB" id="A0A5M3WUH1"/>
<feature type="domain" description="HTH tetR-type" evidence="4">
    <location>
        <begin position="8"/>
        <end position="68"/>
    </location>
</feature>
<evidence type="ECO:0000256" key="2">
    <source>
        <dbReference type="PROSITE-ProRule" id="PRU00335"/>
    </source>
</evidence>
<dbReference type="EMBL" id="BLAE01000031">
    <property type="protein sequence ID" value="GES11649.1"/>
    <property type="molecule type" value="Genomic_DNA"/>
</dbReference>
<dbReference type="GO" id="GO:0003700">
    <property type="term" value="F:DNA-binding transcription factor activity"/>
    <property type="evidence" value="ECO:0007669"/>
    <property type="project" value="TreeGrafter"/>
</dbReference>
<evidence type="ECO:0000259" key="4">
    <source>
        <dbReference type="PROSITE" id="PS50977"/>
    </source>
</evidence>
<keyword evidence="6" id="KW-1185">Reference proteome</keyword>
<dbReference type="PRINTS" id="PR00455">
    <property type="entry name" value="HTHTETR"/>
</dbReference>
<accession>A0A5M3WUH1</accession>
<dbReference type="GO" id="GO:0000976">
    <property type="term" value="F:transcription cis-regulatory region binding"/>
    <property type="evidence" value="ECO:0007669"/>
    <property type="project" value="TreeGrafter"/>
</dbReference>
<dbReference type="Proteomes" id="UP000331127">
    <property type="component" value="Unassembled WGS sequence"/>
</dbReference>
<dbReference type="InterPro" id="IPR001647">
    <property type="entry name" value="HTH_TetR"/>
</dbReference>
<evidence type="ECO:0000313" key="6">
    <source>
        <dbReference type="Proteomes" id="UP000331127"/>
    </source>
</evidence>
<reference evidence="5 6" key="1">
    <citation type="submission" date="2019-10" db="EMBL/GenBank/DDBJ databases">
        <title>Whole genome shotgun sequence of Acrocarpospora macrocephala NBRC 16266.</title>
        <authorList>
            <person name="Ichikawa N."/>
            <person name="Kimura A."/>
            <person name="Kitahashi Y."/>
            <person name="Komaki H."/>
            <person name="Oguchi A."/>
        </authorList>
    </citation>
    <scope>NUCLEOTIDE SEQUENCE [LARGE SCALE GENOMIC DNA]</scope>
    <source>
        <strain evidence="5 6">NBRC 16266</strain>
    </source>
</reference>
<dbReference type="PANTHER" id="PTHR30055:SF219">
    <property type="entry name" value="TRANSCRIPTIONAL REGULATORY PROTEIN"/>
    <property type="match status" value="1"/>
</dbReference>
<dbReference type="InterPro" id="IPR050109">
    <property type="entry name" value="HTH-type_TetR-like_transc_reg"/>
</dbReference>
<dbReference type="OrthoDB" id="3288227at2"/>
<dbReference type="RefSeq" id="WP_155357004.1">
    <property type="nucleotide sequence ID" value="NZ_BAAAHL010000001.1"/>
</dbReference>
<dbReference type="Pfam" id="PF00440">
    <property type="entry name" value="TetR_N"/>
    <property type="match status" value="1"/>
</dbReference>
<keyword evidence="1 2" id="KW-0238">DNA-binding</keyword>
<feature type="region of interest" description="Disordered" evidence="3">
    <location>
        <begin position="201"/>
        <end position="221"/>
    </location>
</feature>